<dbReference type="Gene3D" id="3.90.550.10">
    <property type="entry name" value="Spore Coat Polysaccharide Biosynthesis Protein SpsA, Chain A"/>
    <property type="match status" value="1"/>
</dbReference>
<dbReference type="EMBL" id="FQUM01000007">
    <property type="protein sequence ID" value="SHF67214.1"/>
    <property type="molecule type" value="Genomic_DNA"/>
</dbReference>
<evidence type="ECO:0000313" key="4">
    <source>
        <dbReference type="Proteomes" id="UP000184164"/>
    </source>
</evidence>
<dbReference type="STRING" id="1484053.SAMN05444274_107133"/>
<keyword evidence="1" id="KW-1133">Transmembrane helix</keyword>
<dbReference type="InterPro" id="IPR050834">
    <property type="entry name" value="Glycosyltransf_2"/>
</dbReference>
<dbReference type="GO" id="GO:0044010">
    <property type="term" value="P:single-species biofilm formation"/>
    <property type="evidence" value="ECO:0007669"/>
    <property type="project" value="TreeGrafter"/>
</dbReference>
<dbReference type="InterPro" id="IPR029044">
    <property type="entry name" value="Nucleotide-diphossugar_trans"/>
</dbReference>
<feature type="transmembrane region" description="Helical" evidence="1">
    <location>
        <begin position="291"/>
        <end position="311"/>
    </location>
</feature>
<organism evidence="3 4">
    <name type="scientific">Mariniphaga anaerophila</name>
    <dbReference type="NCBI Taxonomy" id="1484053"/>
    <lineage>
        <taxon>Bacteria</taxon>
        <taxon>Pseudomonadati</taxon>
        <taxon>Bacteroidota</taxon>
        <taxon>Bacteroidia</taxon>
        <taxon>Marinilabiliales</taxon>
        <taxon>Prolixibacteraceae</taxon>
        <taxon>Mariniphaga</taxon>
    </lineage>
</organism>
<evidence type="ECO:0000259" key="2">
    <source>
        <dbReference type="Pfam" id="PF00535"/>
    </source>
</evidence>
<dbReference type="GO" id="GO:0016740">
    <property type="term" value="F:transferase activity"/>
    <property type="evidence" value="ECO:0007669"/>
    <property type="project" value="UniProtKB-KW"/>
</dbReference>
<dbReference type="PANTHER" id="PTHR43685:SF2">
    <property type="entry name" value="GLYCOSYLTRANSFERASE 2-LIKE DOMAIN-CONTAINING PROTEIN"/>
    <property type="match status" value="1"/>
</dbReference>
<gene>
    <name evidence="3" type="ORF">SAMN05444274_107133</name>
</gene>
<dbReference type="PANTHER" id="PTHR43685">
    <property type="entry name" value="GLYCOSYLTRANSFERASE"/>
    <property type="match status" value="1"/>
</dbReference>
<evidence type="ECO:0000256" key="1">
    <source>
        <dbReference type="SAM" id="Phobius"/>
    </source>
</evidence>
<accession>A0A1M5DJZ1</accession>
<keyword evidence="4" id="KW-1185">Reference proteome</keyword>
<dbReference type="InterPro" id="IPR001173">
    <property type="entry name" value="Glyco_trans_2-like"/>
</dbReference>
<dbReference type="OrthoDB" id="9800276at2"/>
<keyword evidence="1" id="KW-0472">Membrane</keyword>
<dbReference type="Proteomes" id="UP000184164">
    <property type="component" value="Unassembled WGS sequence"/>
</dbReference>
<proteinExistence type="predicted"/>
<feature type="transmembrane region" description="Helical" evidence="1">
    <location>
        <begin position="317"/>
        <end position="336"/>
    </location>
</feature>
<protein>
    <submittedName>
        <fullName evidence="3">Glycosyltransferase involved in cell wall bisynthesis</fullName>
    </submittedName>
</protein>
<feature type="domain" description="Glycosyltransferase 2-like" evidence="2">
    <location>
        <begin position="56"/>
        <end position="169"/>
    </location>
</feature>
<keyword evidence="1" id="KW-0812">Transmembrane</keyword>
<dbReference type="Pfam" id="PF00535">
    <property type="entry name" value="Glycos_transf_2"/>
    <property type="match status" value="1"/>
</dbReference>
<keyword evidence="3" id="KW-0808">Transferase</keyword>
<feature type="transmembrane region" description="Helical" evidence="1">
    <location>
        <begin position="348"/>
        <end position="370"/>
    </location>
</feature>
<evidence type="ECO:0000313" key="3">
    <source>
        <dbReference type="EMBL" id="SHF67214.1"/>
    </source>
</evidence>
<feature type="transmembrane region" description="Helical" evidence="1">
    <location>
        <begin position="17"/>
        <end position="36"/>
    </location>
</feature>
<reference evidence="3 4" key="1">
    <citation type="submission" date="2016-11" db="EMBL/GenBank/DDBJ databases">
        <authorList>
            <person name="Jaros S."/>
            <person name="Januszkiewicz K."/>
            <person name="Wedrychowicz H."/>
        </authorList>
    </citation>
    <scope>NUCLEOTIDE SEQUENCE [LARGE SCALE GENOMIC DNA]</scope>
    <source>
        <strain evidence="3 4">DSM 26910</strain>
    </source>
</reference>
<sequence length="385" mass="44316">MRESVLEIFNHLSTFEWGVFAFFLAIAVLRMVYLILFSGRVAFLKTPPASAPEPVSLLLAFRNEEANLRKNLPTLLSLGNNDYEVVAVDDFSTDASLTVLGTLKRQDLKMHVSSMSQETHFSEKMARNIAIKAAVNEWLLFLTPTVSSFAPGWLSNVESVLNDDADVAVGYSNLKPNGKFVSLLFRVELFFQQLKSFGFILNGLPFVVAEENVAFKKQKYFEANGYHNKISESFAHLELLINSFMQKKTTLLLSKGEFACWEEKKVSFEAFFDLLKKEIRLKRFLSGNKRFMLFFTNCIELLFFPVAALLFVFVPALWPLIASVLGLVFIFRLFIIKRILFRLNERKLFLPSLLLALLRPYFKLVFVLWYRNTERKGNGRTKFIR</sequence>
<dbReference type="SUPFAM" id="SSF53448">
    <property type="entry name" value="Nucleotide-diphospho-sugar transferases"/>
    <property type="match status" value="1"/>
</dbReference>
<name>A0A1M5DJZ1_9BACT</name>
<dbReference type="RefSeq" id="WP_073002743.1">
    <property type="nucleotide sequence ID" value="NZ_FQUM01000007.1"/>
</dbReference>
<dbReference type="AlphaFoldDB" id="A0A1M5DJZ1"/>